<feature type="domain" description="DUF3048" evidence="2">
    <location>
        <begin position="238"/>
        <end position="348"/>
    </location>
</feature>
<dbReference type="Pfam" id="PF11258">
    <property type="entry name" value="DUF3048"/>
    <property type="match status" value="1"/>
</dbReference>
<comment type="caution">
    <text evidence="3">The sequence shown here is derived from an EMBL/GenBank/DDBJ whole genome shotgun (WGS) entry which is preliminary data.</text>
</comment>
<evidence type="ECO:0000313" key="3">
    <source>
        <dbReference type="EMBL" id="OHA52802.1"/>
    </source>
</evidence>
<dbReference type="InterPro" id="IPR035328">
    <property type="entry name" value="DUF3048_C"/>
</dbReference>
<sequence>MKKKIFIIFIFLIIAAAGTAYFMVWAKGRSVSIDGISNSAKDIGQTYNSLAPLAEPIKISQESLTGDFCPDGINKEGQLLRPVGVMLAADGSTRPLSGIAQADVVIEMPVIVGGINRFLAIFQCTNSDEIGSIRSARDDFIPLAAGFDAIYGHWGGSHFALDELKKKVADNIDALKNPYGAYYRKRGIKAPDNGFSSIERLREAANKLGYRAIQDNAYGYIRINPTEIISPSVKYKLDIKYPGKNAVSWLYDPASKFFVRNRGGLAEMDKNTKKQVEAANIIVLKTTSRRLEGQYNDVRVTGRGEAIIYRAGQEIKATWEKGPDKISSRLRFLDEQDKEIPLAKGKIWLEYIDSTTNTSYIAVQ</sequence>
<proteinExistence type="predicted"/>
<evidence type="ECO:0008006" key="5">
    <source>
        <dbReference type="Google" id="ProtNLM"/>
    </source>
</evidence>
<evidence type="ECO:0000259" key="1">
    <source>
        <dbReference type="Pfam" id="PF11258"/>
    </source>
</evidence>
<gene>
    <name evidence="3" type="ORF">A3A97_00425</name>
</gene>
<evidence type="ECO:0000313" key="4">
    <source>
        <dbReference type="Proteomes" id="UP000176951"/>
    </source>
</evidence>
<dbReference type="InterPro" id="IPR021416">
    <property type="entry name" value="DUF3048_N"/>
</dbReference>
<protein>
    <recommendedName>
        <fullName evidence="5">DUF3048 domain-containing protein</fullName>
    </recommendedName>
</protein>
<dbReference type="AlphaFoldDB" id="A0A1G2PYY4"/>
<organism evidence="3 4">
    <name type="scientific">Candidatus Terrybacteria bacterium RIFCSPLOWO2_01_FULL_40_23</name>
    <dbReference type="NCBI Taxonomy" id="1802366"/>
    <lineage>
        <taxon>Bacteria</taxon>
        <taxon>Candidatus Terryibacteriota</taxon>
    </lineage>
</organism>
<dbReference type="Proteomes" id="UP000176951">
    <property type="component" value="Unassembled WGS sequence"/>
</dbReference>
<dbReference type="Gene3D" id="3.50.90.10">
    <property type="entry name" value="YerB-like"/>
    <property type="match status" value="1"/>
</dbReference>
<evidence type="ECO:0000259" key="2">
    <source>
        <dbReference type="Pfam" id="PF17479"/>
    </source>
</evidence>
<dbReference type="SUPFAM" id="SSF159774">
    <property type="entry name" value="YerB-like"/>
    <property type="match status" value="1"/>
</dbReference>
<dbReference type="Pfam" id="PF17479">
    <property type="entry name" value="DUF3048_C"/>
    <property type="match status" value="1"/>
</dbReference>
<feature type="domain" description="DUF3048" evidence="1">
    <location>
        <begin position="78"/>
        <end position="211"/>
    </location>
</feature>
<reference evidence="3 4" key="1">
    <citation type="journal article" date="2016" name="Nat. Commun.">
        <title>Thousands of microbial genomes shed light on interconnected biogeochemical processes in an aquifer system.</title>
        <authorList>
            <person name="Anantharaman K."/>
            <person name="Brown C.T."/>
            <person name="Hug L.A."/>
            <person name="Sharon I."/>
            <person name="Castelle C.J."/>
            <person name="Probst A.J."/>
            <person name="Thomas B.C."/>
            <person name="Singh A."/>
            <person name="Wilkins M.J."/>
            <person name="Karaoz U."/>
            <person name="Brodie E.L."/>
            <person name="Williams K.H."/>
            <person name="Hubbard S.S."/>
            <person name="Banfield J.F."/>
        </authorList>
    </citation>
    <scope>NUCLEOTIDE SEQUENCE [LARGE SCALE GENOMIC DNA]</scope>
</reference>
<name>A0A1G2PYY4_9BACT</name>
<accession>A0A1G2PYY4</accession>
<dbReference type="EMBL" id="MHSW01000004">
    <property type="protein sequence ID" value="OHA52802.1"/>
    <property type="molecule type" value="Genomic_DNA"/>
</dbReference>
<dbReference type="InterPro" id="IPR023158">
    <property type="entry name" value="YerB-like_sf"/>
</dbReference>